<dbReference type="EMBL" id="JAXOFX010000009">
    <property type="protein sequence ID" value="MDZ5472847.1"/>
    <property type="molecule type" value="Genomic_DNA"/>
</dbReference>
<keyword evidence="4" id="KW-1185">Reference proteome</keyword>
<name>A0ABU5J0F9_9BACI</name>
<dbReference type="Pfam" id="PF13411">
    <property type="entry name" value="MerR_1"/>
    <property type="match status" value="1"/>
</dbReference>
<sequence>MHLTIQEFSKRTGLPPSKLRFYDKKKLLQPSTRLDNGYRAYTYDQIHQAKMIDSLRQADISIEDIKQYNEADEHKKEKMLHSWKKDLDKRVEVLVAARNYVGGIKVNNPQTLLLSRWEKEKHFVWQKLEVERSPHPFRNHFMSAKNLLEKLGAICSEEVYVINERITKDNIIGEIGFEVNGSFQMEEKEGFRYERVPPILFAVVENCQGDDPFHCFSYIQLVNRYGFQPAENKLERYSEMSSETFDFLIPLVM</sequence>
<evidence type="ECO:0000259" key="2">
    <source>
        <dbReference type="PROSITE" id="PS50937"/>
    </source>
</evidence>
<gene>
    <name evidence="3" type="ORF">SM124_14030</name>
</gene>
<dbReference type="CDD" id="cd00592">
    <property type="entry name" value="HTH_MerR-like"/>
    <property type="match status" value="1"/>
</dbReference>
<dbReference type="PANTHER" id="PTHR30204">
    <property type="entry name" value="REDOX-CYCLING DRUG-SENSING TRANSCRIPTIONAL ACTIVATOR SOXR"/>
    <property type="match status" value="1"/>
</dbReference>
<dbReference type="InterPro" id="IPR009061">
    <property type="entry name" value="DNA-bd_dom_put_sf"/>
</dbReference>
<evidence type="ECO:0000256" key="1">
    <source>
        <dbReference type="ARBA" id="ARBA00023125"/>
    </source>
</evidence>
<reference evidence="3 4" key="1">
    <citation type="submission" date="2023-11" db="EMBL/GenBank/DDBJ databases">
        <title>Bacillus jintuensis, isolated from a mudflat on the Beibu Gulf coast.</title>
        <authorList>
            <person name="Li M."/>
        </authorList>
    </citation>
    <scope>NUCLEOTIDE SEQUENCE [LARGE SCALE GENOMIC DNA]</scope>
    <source>
        <strain evidence="3 4">31A1R</strain>
    </source>
</reference>
<organism evidence="3 4">
    <name type="scientific">Robertmurraya mangrovi</name>
    <dbReference type="NCBI Taxonomy" id="3098077"/>
    <lineage>
        <taxon>Bacteria</taxon>
        <taxon>Bacillati</taxon>
        <taxon>Bacillota</taxon>
        <taxon>Bacilli</taxon>
        <taxon>Bacillales</taxon>
        <taxon>Bacillaceae</taxon>
        <taxon>Robertmurraya</taxon>
    </lineage>
</organism>
<proteinExistence type="predicted"/>
<dbReference type="RefSeq" id="WP_322447148.1">
    <property type="nucleotide sequence ID" value="NZ_JAXOFX010000009.1"/>
</dbReference>
<keyword evidence="1" id="KW-0238">DNA-binding</keyword>
<protein>
    <submittedName>
        <fullName evidence="3">MerR family transcriptional regulator</fullName>
    </submittedName>
</protein>
<dbReference type="SUPFAM" id="SSF46955">
    <property type="entry name" value="Putative DNA-binding domain"/>
    <property type="match status" value="1"/>
</dbReference>
<dbReference type="PANTHER" id="PTHR30204:SF97">
    <property type="entry name" value="MERR FAMILY REGULATORY PROTEIN"/>
    <property type="match status" value="1"/>
</dbReference>
<dbReference type="Gene3D" id="1.10.1660.10">
    <property type="match status" value="1"/>
</dbReference>
<dbReference type="InterPro" id="IPR000551">
    <property type="entry name" value="MerR-type_HTH_dom"/>
</dbReference>
<comment type="caution">
    <text evidence="3">The sequence shown here is derived from an EMBL/GenBank/DDBJ whole genome shotgun (WGS) entry which is preliminary data.</text>
</comment>
<accession>A0ABU5J0F9</accession>
<evidence type="ECO:0000313" key="3">
    <source>
        <dbReference type="EMBL" id="MDZ5472847.1"/>
    </source>
</evidence>
<dbReference type="PROSITE" id="PS50937">
    <property type="entry name" value="HTH_MERR_2"/>
    <property type="match status" value="1"/>
</dbReference>
<feature type="domain" description="HTH merR-type" evidence="2">
    <location>
        <begin position="2"/>
        <end position="71"/>
    </location>
</feature>
<dbReference type="InterPro" id="IPR047057">
    <property type="entry name" value="MerR_fam"/>
</dbReference>
<evidence type="ECO:0000313" key="4">
    <source>
        <dbReference type="Proteomes" id="UP001290455"/>
    </source>
</evidence>
<dbReference type="SMART" id="SM00422">
    <property type="entry name" value="HTH_MERR"/>
    <property type="match status" value="1"/>
</dbReference>
<dbReference type="Proteomes" id="UP001290455">
    <property type="component" value="Unassembled WGS sequence"/>
</dbReference>